<dbReference type="PROSITE" id="PS00018">
    <property type="entry name" value="EF_HAND_1"/>
    <property type="match status" value="3"/>
</dbReference>
<evidence type="ECO:0000313" key="4">
    <source>
        <dbReference type="EMBL" id="PVD30080.1"/>
    </source>
</evidence>
<protein>
    <recommendedName>
        <fullName evidence="3">EF-hand domain-containing protein</fullName>
    </recommendedName>
</protein>
<name>A0A2T7P9J1_POMCA</name>
<proteinExistence type="predicted"/>
<evidence type="ECO:0000256" key="2">
    <source>
        <dbReference type="ARBA" id="ARBA00022837"/>
    </source>
</evidence>
<dbReference type="Proteomes" id="UP000245119">
    <property type="component" value="Linkage Group LG5"/>
</dbReference>
<feature type="domain" description="EF-hand" evidence="3">
    <location>
        <begin position="28"/>
        <end position="63"/>
    </location>
</feature>
<dbReference type="InterPro" id="IPR018247">
    <property type="entry name" value="EF_Hand_1_Ca_BS"/>
</dbReference>
<evidence type="ECO:0000256" key="1">
    <source>
        <dbReference type="ARBA" id="ARBA00022737"/>
    </source>
</evidence>
<dbReference type="Gene3D" id="1.10.238.10">
    <property type="entry name" value="EF-hand"/>
    <property type="match status" value="1"/>
</dbReference>
<reference evidence="4 5" key="1">
    <citation type="submission" date="2018-04" db="EMBL/GenBank/DDBJ databases">
        <title>The genome of golden apple snail Pomacea canaliculata provides insight into stress tolerance and invasive adaptation.</title>
        <authorList>
            <person name="Liu C."/>
            <person name="Liu B."/>
            <person name="Ren Y."/>
            <person name="Zhang Y."/>
            <person name="Wang H."/>
            <person name="Li S."/>
            <person name="Jiang F."/>
            <person name="Yin L."/>
            <person name="Zhang G."/>
            <person name="Qian W."/>
            <person name="Fan W."/>
        </authorList>
    </citation>
    <scope>NUCLEOTIDE SEQUENCE [LARGE SCALE GENOMIC DNA]</scope>
    <source>
        <strain evidence="4">SZHN2017</strain>
        <tissue evidence="4">Muscle</tissue>
    </source>
</reference>
<dbReference type="OrthoDB" id="293868at2759"/>
<dbReference type="Pfam" id="PF13499">
    <property type="entry name" value="EF-hand_7"/>
    <property type="match status" value="1"/>
</dbReference>
<keyword evidence="5" id="KW-1185">Reference proteome</keyword>
<dbReference type="InterPro" id="IPR050145">
    <property type="entry name" value="Centrin_CML-like"/>
</dbReference>
<dbReference type="PROSITE" id="PS50222">
    <property type="entry name" value="EF_HAND_2"/>
    <property type="match status" value="3"/>
</dbReference>
<evidence type="ECO:0000313" key="5">
    <source>
        <dbReference type="Proteomes" id="UP000245119"/>
    </source>
</evidence>
<dbReference type="InterPro" id="IPR011992">
    <property type="entry name" value="EF-hand-dom_pair"/>
</dbReference>
<dbReference type="EMBL" id="PZQS01000005">
    <property type="protein sequence ID" value="PVD30080.1"/>
    <property type="molecule type" value="Genomic_DNA"/>
</dbReference>
<dbReference type="FunFam" id="1.10.238.10:FF:000003">
    <property type="entry name" value="Calmodulin A"/>
    <property type="match status" value="1"/>
</dbReference>
<dbReference type="CDD" id="cd00051">
    <property type="entry name" value="EFh"/>
    <property type="match status" value="1"/>
</dbReference>
<dbReference type="SUPFAM" id="SSF47473">
    <property type="entry name" value="EF-hand"/>
    <property type="match status" value="1"/>
</dbReference>
<sequence length="96" mass="11037">MELDTDQDRLVSFQEMKTALLKKDPKEIQRAELENTFRKMDKDGSGRLSREEVKQQCIAMGIKMSDEGLENLIKKADKNNDGNIDIDEFMLAWQGA</sequence>
<dbReference type="GO" id="GO:0005509">
    <property type="term" value="F:calcium ion binding"/>
    <property type="evidence" value="ECO:0007669"/>
    <property type="project" value="InterPro"/>
</dbReference>
<dbReference type="InterPro" id="IPR002048">
    <property type="entry name" value="EF_hand_dom"/>
</dbReference>
<feature type="domain" description="EF-hand" evidence="3">
    <location>
        <begin position="64"/>
        <end position="96"/>
    </location>
</feature>
<dbReference type="PANTHER" id="PTHR23050">
    <property type="entry name" value="CALCIUM BINDING PROTEIN"/>
    <property type="match status" value="1"/>
</dbReference>
<keyword evidence="2" id="KW-0106">Calcium</keyword>
<evidence type="ECO:0000259" key="3">
    <source>
        <dbReference type="PROSITE" id="PS50222"/>
    </source>
</evidence>
<feature type="domain" description="EF-hand" evidence="3">
    <location>
        <begin position="1"/>
        <end position="26"/>
    </location>
</feature>
<accession>A0A2T7P9J1</accession>
<organism evidence="4 5">
    <name type="scientific">Pomacea canaliculata</name>
    <name type="common">Golden apple snail</name>
    <dbReference type="NCBI Taxonomy" id="400727"/>
    <lineage>
        <taxon>Eukaryota</taxon>
        <taxon>Metazoa</taxon>
        <taxon>Spiralia</taxon>
        <taxon>Lophotrochozoa</taxon>
        <taxon>Mollusca</taxon>
        <taxon>Gastropoda</taxon>
        <taxon>Caenogastropoda</taxon>
        <taxon>Architaenioglossa</taxon>
        <taxon>Ampullarioidea</taxon>
        <taxon>Ampullariidae</taxon>
        <taxon>Pomacea</taxon>
    </lineage>
</organism>
<dbReference type="SMART" id="SM00054">
    <property type="entry name" value="EFh"/>
    <property type="match status" value="3"/>
</dbReference>
<keyword evidence="1" id="KW-0677">Repeat</keyword>
<gene>
    <name evidence="4" type="ORF">C0Q70_09341</name>
</gene>
<dbReference type="AlphaFoldDB" id="A0A2T7P9J1"/>
<comment type="caution">
    <text evidence="4">The sequence shown here is derived from an EMBL/GenBank/DDBJ whole genome shotgun (WGS) entry which is preliminary data.</text>
</comment>